<keyword evidence="10" id="KW-1185">Reference proteome</keyword>
<dbReference type="NCBIfam" id="TIGR00229">
    <property type="entry name" value="sensory_box"/>
    <property type="match status" value="2"/>
</dbReference>
<dbReference type="InterPro" id="IPR036890">
    <property type="entry name" value="HATPase_C_sf"/>
</dbReference>
<evidence type="ECO:0000256" key="1">
    <source>
        <dbReference type="ARBA" id="ARBA00000085"/>
    </source>
</evidence>
<evidence type="ECO:0000259" key="5">
    <source>
        <dbReference type="PROSITE" id="PS50109"/>
    </source>
</evidence>
<dbReference type="SMART" id="SM00387">
    <property type="entry name" value="HATPase_c"/>
    <property type="match status" value="1"/>
</dbReference>
<sequence length="789" mass="86304">MPETRPARVLVVDDTEPARYATARTLQRAGFTVVEAGSGEEALRQIAEGGIDAVVLDIKLPDISGLEVCRTIKRDHPDIMVLQLSATFVSSGDRIKGLDSGADYYLGQPVEPAELVATLGALMRIRAAEAAVRLSEARFRAIAETMPQVVWSARPNGTYEYFNSRWYAYTGMPPGTLSTAAARQGWCAAVQTDDQARVTNSWLHSLASGEPFEMECRLRSGDGSYRWFLARALPIHNEAGAIIRWFGTCTDIEDIINAREVLARSQTELEAMVAVRTREIAEANERLRHERAFSELLVASSADGIIAYDDDLRYTLWNKAMERISGLSASNALGRTVGDLLPFLRGEPEQAMRRVLQGETAHMRDQRYTFADSGREGWLEADCTPLRATNGEIIGAIAFIRDITERRAVEEQLRQTQKLEALGQLTSGVAHDFNNLLSAILGNLDLIRKHLPASNSDLTHLLDLALQGAERGQTLTQRLLAFARRQDLRPGLVDIPQLLVGMRELIQRSIGPTITIELRLADDLEPACVDANQLELAILNLAVNSRDAMPAGGALVIAADNLVVGDREQLAPSPGHYVCLSITDNGTGMDEKTMARAVDPFFTTKGPGKGTGLGLSMVHGLAAQSGGFLRLHSRIGVGTTVEILLPRAVVRRPRRVDSEQMPAMKSGRLTVLLVEDDWLIALSTQAMIEDLGHVVHTATSATKALDLLRSGPTFDLVLTDQAMPGMTGVELAGHIRRQWPGLPVLLATGYAELPMLSAAELPRLAKPFRQDDLAAAIYQLMQQVQTKRR</sequence>
<organism evidence="9 10">
    <name type="scientific">Defluviicoccus vanus</name>
    <dbReference type="NCBI Taxonomy" id="111831"/>
    <lineage>
        <taxon>Bacteria</taxon>
        <taxon>Pseudomonadati</taxon>
        <taxon>Pseudomonadota</taxon>
        <taxon>Alphaproteobacteria</taxon>
        <taxon>Rhodospirillales</taxon>
        <taxon>Rhodospirillaceae</taxon>
        <taxon>Defluviicoccus</taxon>
    </lineage>
</organism>
<dbReference type="SUPFAM" id="SSF55874">
    <property type="entry name" value="ATPase domain of HSP90 chaperone/DNA topoisomerase II/histidine kinase"/>
    <property type="match status" value="1"/>
</dbReference>
<dbReference type="InterPro" id="IPR035965">
    <property type="entry name" value="PAS-like_dom_sf"/>
</dbReference>
<dbReference type="SUPFAM" id="SSF55785">
    <property type="entry name" value="PYP-like sensor domain (PAS domain)"/>
    <property type="match status" value="2"/>
</dbReference>
<comment type="catalytic activity">
    <reaction evidence="1">
        <text>ATP + protein L-histidine = ADP + protein N-phospho-L-histidine.</text>
        <dbReference type="EC" id="2.7.13.3"/>
    </reaction>
</comment>
<dbReference type="PANTHER" id="PTHR43065:SF42">
    <property type="entry name" value="TWO-COMPONENT SENSOR PPRA"/>
    <property type="match status" value="1"/>
</dbReference>
<feature type="domain" description="Histidine kinase" evidence="5">
    <location>
        <begin position="428"/>
        <end position="649"/>
    </location>
</feature>
<evidence type="ECO:0000256" key="3">
    <source>
        <dbReference type="ARBA" id="ARBA00022553"/>
    </source>
</evidence>
<dbReference type="FunFam" id="3.30.450.20:FF:000099">
    <property type="entry name" value="Sensory box sensor histidine kinase"/>
    <property type="match status" value="1"/>
</dbReference>
<dbReference type="PANTHER" id="PTHR43065">
    <property type="entry name" value="SENSOR HISTIDINE KINASE"/>
    <property type="match status" value="1"/>
</dbReference>
<dbReference type="SMART" id="SM00388">
    <property type="entry name" value="HisKA"/>
    <property type="match status" value="1"/>
</dbReference>
<dbReference type="PROSITE" id="PS50113">
    <property type="entry name" value="PAC"/>
    <property type="match status" value="2"/>
</dbReference>
<dbReference type="AlphaFoldDB" id="A0A7H1MXJ9"/>
<proteinExistence type="predicted"/>
<dbReference type="EMBL" id="CP053923">
    <property type="protein sequence ID" value="QNT68185.1"/>
    <property type="molecule type" value="Genomic_DNA"/>
</dbReference>
<evidence type="ECO:0000256" key="4">
    <source>
        <dbReference type="PROSITE-ProRule" id="PRU00169"/>
    </source>
</evidence>
<dbReference type="InterPro" id="IPR004358">
    <property type="entry name" value="Sig_transdc_His_kin-like_C"/>
</dbReference>
<dbReference type="Pfam" id="PF00072">
    <property type="entry name" value="Response_reg"/>
    <property type="match status" value="2"/>
</dbReference>
<dbReference type="EC" id="2.7.13.3" evidence="2"/>
<evidence type="ECO:0000259" key="6">
    <source>
        <dbReference type="PROSITE" id="PS50110"/>
    </source>
</evidence>
<dbReference type="RefSeq" id="WP_190261627.1">
    <property type="nucleotide sequence ID" value="NZ_CP053923.1"/>
</dbReference>
<evidence type="ECO:0000313" key="10">
    <source>
        <dbReference type="Proteomes" id="UP000516369"/>
    </source>
</evidence>
<dbReference type="InterPro" id="IPR000014">
    <property type="entry name" value="PAS"/>
</dbReference>
<dbReference type="InterPro" id="IPR013656">
    <property type="entry name" value="PAS_4"/>
</dbReference>
<dbReference type="InterPro" id="IPR013655">
    <property type="entry name" value="PAS_fold_3"/>
</dbReference>
<feature type="modified residue" description="4-aspartylphosphate" evidence="4">
    <location>
        <position position="720"/>
    </location>
</feature>
<evidence type="ECO:0000313" key="9">
    <source>
        <dbReference type="EMBL" id="QNT68185.1"/>
    </source>
</evidence>
<dbReference type="InterPro" id="IPR000700">
    <property type="entry name" value="PAS-assoc_C"/>
</dbReference>
<dbReference type="SMART" id="SM00091">
    <property type="entry name" value="PAS"/>
    <property type="match status" value="2"/>
</dbReference>
<dbReference type="Pfam" id="PF08448">
    <property type="entry name" value="PAS_4"/>
    <property type="match status" value="1"/>
</dbReference>
<dbReference type="SUPFAM" id="SSF47384">
    <property type="entry name" value="Homodimeric domain of signal transducing histidine kinase"/>
    <property type="match status" value="1"/>
</dbReference>
<feature type="modified residue" description="4-aspartylphosphate" evidence="4">
    <location>
        <position position="57"/>
    </location>
</feature>
<feature type="domain" description="PAC" evidence="8">
    <location>
        <begin position="362"/>
        <end position="415"/>
    </location>
</feature>
<dbReference type="GO" id="GO:0000155">
    <property type="term" value="F:phosphorelay sensor kinase activity"/>
    <property type="evidence" value="ECO:0007669"/>
    <property type="project" value="InterPro"/>
</dbReference>
<dbReference type="InterPro" id="IPR003594">
    <property type="entry name" value="HATPase_dom"/>
</dbReference>
<gene>
    <name evidence="9" type="ORF">HQ394_00890</name>
</gene>
<feature type="domain" description="Response regulatory" evidence="6">
    <location>
        <begin position="8"/>
        <end position="123"/>
    </location>
</feature>
<dbReference type="InterPro" id="IPR003661">
    <property type="entry name" value="HisK_dim/P_dom"/>
</dbReference>
<feature type="domain" description="PAS" evidence="7">
    <location>
        <begin position="289"/>
        <end position="357"/>
    </location>
</feature>
<dbReference type="CDD" id="cd00130">
    <property type="entry name" value="PAS"/>
    <property type="match status" value="2"/>
</dbReference>
<dbReference type="InterPro" id="IPR011006">
    <property type="entry name" value="CheY-like_superfamily"/>
</dbReference>
<dbReference type="PROSITE" id="PS50109">
    <property type="entry name" value="HIS_KIN"/>
    <property type="match status" value="1"/>
</dbReference>
<accession>A0A7H1MXJ9</accession>
<evidence type="ECO:0000256" key="2">
    <source>
        <dbReference type="ARBA" id="ARBA00012438"/>
    </source>
</evidence>
<dbReference type="Pfam" id="PF02518">
    <property type="entry name" value="HATPase_c"/>
    <property type="match status" value="1"/>
</dbReference>
<dbReference type="Proteomes" id="UP000516369">
    <property type="component" value="Chromosome"/>
</dbReference>
<dbReference type="CDD" id="cd17574">
    <property type="entry name" value="REC_OmpR"/>
    <property type="match status" value="1"/>
</dbReference>
<reference evidence="9 10" key="1">
    <citation type="submission" date="2020-05" db="EMBL/GenBank/DDBJ databases">
        <title>Complete closed genome sequence of Defluviicoccus vanus.</title>
        <authorList>
            <person name="Bessarab I."/>
            <person name="Arumugam K."/>
            <person name="Maszenan A.M."/>
            <person name="Seviour R.J."/>
            <person name="Williams R.B."/>
        </authorList>
    </citation>
    <scope>NUCLEOTIDE SEQUENCE [LARGE SCALE GENOMIC DNA]</scope>
    <source>
        <strain evidence="9 10">Ben 114</strain>
    </source>
</reference>
<dbReference type="InterPro" id="IPR036097">
    <property type="entry name" value="HisK_dim/P_sf"/>
</dbReference>
<feature type="domain" description="Response regulatory" evidence="6">
    <location>
        <begin position="670"/>
        <end position="781"/>
    </location>
</feature>
<dbReference type="KEGG" id="dvn:HQ394_00890"/>
<dbReference type="PROSITE" id="PS50112">
    <property type="entry name" value="PAS"/>
    <property type="match status" value="1"/>
</dbReference>
<dbReference type="Gene3D" id="3.40.50.2300">
    <property type="match status" value="2"/>
</dbReference>
<dbReference type="Gene3D" id="3.30.565.10">
    <property type="entry name" value="Histidine kinase-like ATPase, C-terminal domain"/>
    <property type="match status" value="1"/>
</dbReference>
<dbReference type="InterPro" id="IPR005467">
    <property type="entry name" value="His_kinase_dom"/>
</dbReference>
<name>A0A7H1MXJ9_9PROT</name>
<dbReference type="CDD" id="cd00082">
    <property type="entry name" value="HisKA"/>
    <property type="match status" value="1"/>
</dbReference>
<dbReference type="Pfam" id="PF00512">
    <property type="entry name" value="HisKA"/>
    <property type="match status" value="1"/>
</dbReference>
<keyword evidence="3 4" id="KW-0597">Phosphoprotein</keyword>
<feature type="domain" description="PAC" evidence="8">
    <location>
        <begin position="212"/>
        <end position="264"/>
    </location>
</feature>
<dbReference type="SMART" id="SM00086">
    <property type="entry name" value="PAC"/>
    <property type="match status" value="2"/>
</dbReference>
<dbReference type="PROSITE" id="PS50110">
    <property type="entry name" value="RESPONSE_REGULATORY"/>
    <property type="match status" value="2"/>
</dbReference>
<dbReference type="Gene3D" id="3.30.450.20">
    <property type="entry name" value="PAS domain"/>
    <property type="match status" value="2"/>
</dbReference>
<evidence type="ECO:0000259" key="7">
    <source>
        <dbReference type="PROSITE" id="PS50112"/>
    </source>
</evidence>
<dbReference type="PRINTS" id="PR00344">
    <property type="entry name" value="BCTRLSENSOR"/>
</dbReference>
<protein>
    <recommendedName>
        <fullName evidence="2">histidine kinase</fullName>
        <ecNumber evidence="2">2.7.13.3</ecNumber>
    </recommendedName>
</protein>
<dbReference type="Gene3D" id="1.10.287.130">
    <property type="match status" value="1"/>
</dbReference>
<dbReference type="InterPro" id="IPR001610">
    <property type="entry name" value="PAC"/>
</dbReference>
<dbReference type="SMART" id="SM00448">
    <property type="entry name" value="REC"/>
    <property type="match status" value="2"/>
</dbReference>
<dbReference type="InterPro" id="IPR001789">
    <property type="entry name" value="Sig_transdc_resp-reg_receiver"/>
</dbReference>
<evidence type="ECO:0000259" key="8">
    <source>
        <dbReference type="PROSITE" id="PS50113"/>
    </source>
</evidence>
<dbReference type="SUPFAM" id="SSF52172">
    <property type="entry name" value="CheY-like"/>
    <property type="match status" value="2"/>
</dbReference>
<dbReference type="Pfam" id="PF08447">
    <property type="entry name" value="PAS_3"/>
    <property type="match status" value="1"/>
</dbReference>